<evidence type="ECO:0000256" key="9">
    <source>
        <dbReference type="ARBA" id="ARBA00022962"/>
    </source>
</evidence>
<feature type="domain" description="Glutamine amidotransferase type-2" evidence="11">
    <location>
        <begin position="2"/>
        <end position="218"/>
    </location>
</feature>
<dbReference type="PROSITE" id="PS51278">
    <property type="entry name" value="GATASE_TYPE_2"/>
    <property type="match status" value="1"/>
</dbReference>
<dbReference type="GO" id="GO:0005829">
    <property type="term" value="C:cytosol"/>
    <property type="evidence" value="ECO:0007669"/>
    <property type="project" value="TreeGrafter"/>
</dbReference>
<dbReference type="InterPro" id="IPR017932">
    <property type="entry name" value="GATase_2_dom"/>
</dbReference>
<dbReference type="InterPro" id="IPR047084">
    <property type="entry name" value="GFAT_N"/>
</dbReference>
<dbReference type="EMBL" id="AWXV01000004">
    <property type="protein sequence ID" value="KIE63981.1"/>
    <property type="molecule type" value="Genomic_DNA"/>
</dbReference>
<dbReference type="InterPro" id="IPR029055">
    <property type="entry name" value="Ntn_hydrolases_N"/>
</dbReference>
<dbReference type="SUPFAM" id="SSF56235">
    <property type="entry name" value="N-terminal nucleophile aminohydrolases (Ntn hydrolases)"/>
    <property type="match status" value="1"/>
</dbReference>
<proteinExistence type="inferred from homology"/>
<feature type="initiator methionine" description="Removed" evidence="10">
    <location>
        <position position="1"/>
    </location>
</feature>
<dbReference type="GO" id="GO:0006487">
    <property type="term" value="P:protein N-linked glycosylation"/>
    <property type="evidence" value="ECO:0007669"/>
    <property type="project" value="TreeGrafter"/>
</dbReference>
<comment type="function">
    <text evidence="10">Catalyzes the first step in hexosamine metabolism, converting fructose-6P into glucosamine-6P using glutamine as a nitrogen source.</text>
</comment>
<dbReference type="Gene3D" id="3.40.50.10490">
    <property type="entry name" value="Glucose-6-phosphate isomerase like protein, domain 1"/>
    <property type="match status" value="2"/>
</dbReference>
<dbReference type="CDD" id="cd00714">
    <property type="entry name" value="GFAT"/>
    <property type="match status" value="1"/>
</dbReference>
<keyword evidence="7 10" id="KW-0808">Transferase</keyword>
<dbReference type="InterPro" id="IPR035490">
    <property type="entry name" value="GlmS/FrlB_SIS"/>
</dbReference>
<dbReference type="CDD" id="cd05009">
    <property type="entry name" value="SIS_GlmS_GlmD_2"/>
    <property type="match status" value="1"/>
</dbReference>
<dbReference type="FunFam" id="3.40.50.10490:FF:000001">
    <property type="entry name" value="Glutamine--fructose-6-phosphate aminotransferase [isomerizing]"/>
    <property type="match status" value="1"/>
</dbReference>
<dbReference type="FunFam" id="3.40.50.10490:FF:000002">
    <property type="entry name" value="Glutamine--fructose-6-phosphate aminotransferase [isomerizing]"/>
    <property type="match status" value="1"/>
</dbReference>
<feature type="active site" description="For Fru-6P isomerization activity" evidence="10">
    <location>
        <position position="608"/>
    </location>
</feature>
<evidence type="ECO:0000256" key="2">
    <source>
        <dbReference type="ARBA" id="ARBA00004496"/>
    </source>
</evidence>
<feature type="domain" description="SIS" evidence="12">
    <location>
        <begin position="462"/>
        <end position="603"/>
    </location>
</feature>
<evidence type="ECO:0000256" key="7">
    <source>
        <dbReference type="ARBA" id="ARBA00022679"/>
    </source>
</evidence>
<dbReference type="InterPro" id="IPR001347">
    <property type="entry name" value="SIS_dom"/>
</dbReference>
<dbReference type="Gene3D" id="3.60.20.10">
    <property type="entry name" value="Glutamine Phosphoribosylpyrophosphate, subunit 1, domain 1"/>
    <property type="match status" value="1"/>
</dbReference>
<keyword evidence="8" id="KW-0677">Repeat</keyword>
<evidence type="ECO:0000313" key="14">
    <source>
        <dbReference type="Proteomes" id="UP000054529"/>
    </source>
</evidence>
<dbReference type="GO" id="GO:0006047">
    <property type="term" value="P:UDP-N-acetylglucosamine metabolic process"/>
    <property type="evidence" value="ECO:0007669"/>
    <property type="project" value="TreeGrafter"/>
</dbReference>
<evidence type="ECO:0000256" key="6">
    <source>
        <dbReference type="ARBA" id="ARBA00022576"/>
    </source>
</evidence>
<feature type="active site" description="Nucleophile; for GATase activity" evidence="10">
    <location>
        <position position="2"/>
    </location>
</feature>
<dbReference type="HAMAP" id="MF_00164">
    <property type="entry name" value="GlmS"/>
    <property type="match status" value="1"/>
</dbReference>
<keyword evidence="9" id="KW-0315">Glutamine amidotransferase</keyword>
<dbReference type="GO" id="GO:0046349">
    <property type="term" value="P:amino sugar biosynthetic process"/>
    <property type="evidence" value="ECO:0007669"/>
    <property type="project" value="UniProtKB-ARBA"/>
</dbReference>
<dbReference type="Proteomes" id="UP000054529">
    <property type="component" value="Unassembled WGS sequence"/>
</dbReference>
<dbReference type="OrthoDB" id="9761808at2"/>
<evidence type="ECO:0000256" key="3">
    <source>
        <dbReference type="ARBA" id="ARBA00012916"/>
    </source>
</evidence>
<dbReference type="GO" id="GO:0097367">
    <property type="term" value="F:carbohydrate derivative binding"/>
    <property type="evidence" value="ECO:0007669"/>
    <property type="project" value="InterPro"/>
</dbReference>
<sequence>MCGIIGAISRRNIVKILIDGLYRLEYRGYDSVGLAVIDEKSEFIRVREVGKTKILDEKIRNLSIFGKIGIAHTRWATHGRLNKRNAHPHISNNISVVHNGIVENYRELKEWLKGKQYKFFSETDSEVIAHLLHWETQKNRDLIVAVRKVVLTLRGNYSIIVMDKRYPEKLISARTLSPLIIGLGTEENFLASDQIALTPIASRFLFLEENEIAEISSNSVKILDFEGNVVDKREVSCLTHQDIPNIGSYRCYMEKEIYEQPSVIENLIKDRFDKKKNIFFSELKDGEINEILSKVEHIQIVACGTSYNAGMVGKYWFESFTDISCNVEFASEYCYRDHVLIKNSLLITISQSGETADTISALNISRKLNYISNLAICNVSNSHLVRESRFSIMTKAGIEISVASSKSFISQLTTLLLLIAYIRRIRNGKDDDFQEAILLSLKKLSFQVEELLLTYRTRMELLISNLRDEQNVLILGRGDQFPIAMEGALKLKEITYIHAEASAAGELKHGPLALVDEKIPIVMIVPHNRTLNKLLSNIEEIRSRRGMLYILTDSRISIQEDARTKIISFFNIEEIVSPIFYAIPFQLLAYDIALSKKIDIDRPRNLAKSVTVE</sequence>
<keyword evidence="5 10" id="KW-0963">Cytoplasm</keyword>
<dbReference type="NCBIfam" id="NF001484">
    <property type="entry name" value="PRK00331.1"/>
    <property type="match status" value="1"/>
</dbReference>
<evidence type="ECO:0000256" key="5">
    <source>
        <dbReference type="ARBA" id="ARBA00022490"/>
    </source>
</evidence>
<organism evidence="13 14">
    <name type="scientific">Candidatus Riesia pediculischaeffi PTSU</name>
    <dbReference type="NCBI Taxonomy" id="1401651"/>
    <lineage>
        <taxon>Bacteria</taxon>
        <taxon>Pseudomonadati</taxon>
        <taxon>Pseudomonadota</taxon>
        <taxon>Gammaproteobacteria</taxon>
        <taxon>Enterobacterales</taxon>
        <taxon>Enterobacteriaceae</taxon>
        <taxon>Candidatus Riesia</taxon>
    </lineage>
</organism>
<dbReference type="GO" id="GO:0006002">
    <property type="term" value="P:fructose 6-phosphate metabolic process"/>
    <property type="evidence" value="ECO:0007669"/>
    <property type="project" value="TreeGrafter"/>
</dbReference>
<dbReference type="CDD" id="cd05008">
    <property type="entry name" value="SIS_GlmS_GlmD_1"/>
    <property type="match status" value="1"/>
</dbReference>
<dbReference type="EC" id="2.6.1.16" evidence="3 10"/>
<dbReference type="PANTHER" id="PTHR10937:SF0">
    <property type="entry name" value="GLUTAMINE--FRUCTOSE-6-PHOSPHATE TRANSAMINASE (ISOMERIZING)"/>
    <property type="match status" value="1"/>
</dbReference>
<dbReference type="Pfam" id="PF01380">
    <property type="entry name" value="SIS"/>
    <property type="match status" value="2"/>
</dbReference>
<evidence type="ECO:0000256" key="10">
    <source>
        <dbReference type="HAMAP-Rule" id="MF_00164"/>
    </source>
</evidence>
<protein>
    <recommendedName>
        <fullName evidence="4 10">Glutamine--fructose-6-phosphate aminotransferase [isomerizing]</fullName>
        <ecNumber evidence="3 10">2.6.1.16</ecNumber>
    </recommendedName>
    <alternativeName>
        <fullName evidence="10">D-fructose-6-phosphate amidotransferase</fullName>
    </alternativeName>
    <alternativeName>
        <fullName evidence="10">GFAT</fullName>
    </alternativeName>
    <alternativeName>
        <fullName evidence="10">Glucosamine-6-phosphate synthase</fullName>
    </alternativeName>
    <alternativeName>
        <fullName evidence="10">Hexosephosphate aminotransferase</fullName>
    </alternativeName>
    <alternativeName>
        <fullName evidence="10">L-glutamine--D-fructose-6-phosphate amidotransferase</fullName>
    </alternativeName>
</protein>
<gene>
    <name evidence="10" type="primary">glmS</name>
    <name evidence="13" type="ORF">P689_122150</name>
</gene>
<dbReference type="Pfam" id="PF13522">
    <property type="entry name" value="GATase_6"/>
    <property type="match status" value="1"/>
</dbReference>
<name>A0A0C1S9M5_9ENTR</name>
<dbReference type="SUPFAM" id="SSF53697">
    <property type="entry name" value="SIS domain"/>
    <property type="match status" value="1"/>
</dbReference>
<dbReference type="InterPro" id="IPR046348">
    <property type="entry name" value="SIS_dom_sf"/>
</dbReference>
<evidence type="ECO:0000259" key="11">
    <source>
        <dbReference type="PROSITE" id="PS51278"/>
    </source>
</evidence>
<dbReference type="PATRIC" id="fig|1401651.3.peg.414"/>
<dbReference type="GO" id="GO:0004360">
    <property type="term" value="F:glutamine-fructose-6-phosphate transaminase (isomerizing) activity"/>
    <property type="evidence" value="ECO:0007669"/>
    <property type="project" value="UniProtKB-UniRule"/>
</dbReference>
<dbReference type="RefSeq" id="WP_039719768.1">
    <property type="nucleotide sequence ID" value="NZ_AWXV01000004.1"/>
</dbReference>
<comment type="catalytic activity">
    <reaction evidence="1 10">
        <text>D-fructose 6-phosphate + L-glutamine = D-glucosamine 6-phosphate + L-glutamate</text>
        <dbReference type="Rhea" id="RHEA:13237"/>
        <dbReference type="ChEBI" id="CHEBI:29985"/>
        <dbReference type="ChEBI" id="CHEBI:58359"/>
        <dbReference type="ChEBI" id="CHEBI:58725"/>
        <dbReference type="ChEBI" id="CHEBI:61527"/>
        <dbReference type="EC" id="2.6.1.16"/>
    </reaction>
</comment>
<dbReference type="PROSITE" id="PS51464">
    <property type="entry name" value="SIS"/>
    <property type="match status" value="2"/>
</dbReference>
<dbReference type="GO" id="GO:0005975">
    <property type="term" value="P:carbohydrate metabolic process"/>
    <property type="evidence" value="ECO:0007669"/>
    <property type="project" value="UniProtKB-UniRule"/>
</dbReference>
<evidence type="ECO:0000259" key="12">
    <source>
        <dbReference type="PROSITE" id="PS51464"/>
    </source>
</evidence>
<comment type="subunit">
    <text evidence="10">Homodimer.</text>
</comment>
<keyword evidence="6 10" id="KW-0032">Aminotransferase</keyword>
<comment type="caution">
    <text evidence="13">The sequence shown here is derived from an EMBL/GenBank/DDBJ whole genome shotgun (WGS) entry which is preliminary data.</text>
</comment>
<evidence type="ECO:0000256" key="1">
    <source>
        <dbReference type="ARBA" id="ARBA00001031"/>
    </source>
</evidence>
<dbReference type="NCBIfam" id="TIGR01135">
    <property type="entry name" value="glmS"/>
    <property type="match status" value="1"/>
</dbReference>
<reference evidence="13 14" key="1">
    <citation type="journal article" date="2014" name="G3 (Bethesda)">
        <title>Genome sequence of Candidatus Riesia pediculischaeffi, endosymbiont of chimpanzee lice, and genomic comparison of recently acquired endosymbionts from human and chimpanzee lice.</title>
        <authorList>
            <person name="Boyd B.M."/>
            <person name="Allen J.M."/>
            <person name="de Crecy-Lagard V."/>
            <person name="Reed D.L."/>
        </authorList>
    </citation>
    <scope>NUCLEOTIDE SEQUENCE [LARGE SCALE GENOMIC DNA]</scope>
    <source>
        <strain evidence="13 14">PTSU</strain>
    </source>
</reference>
<accession>A0A0C1S9M5</accession>
<evidence type="ECO:0000313" key="13">
    <source>
        <dbReference type="EMBL" id="KIE63981.1"/>
    </source>
</evidence>
<dbReference type="InterPro" id="IPR005855">
    <property type="entry name" value="GFAT"/>
</dbReference>
<dbReference type="FunFam" id="3.60.20.10:FF:000006">
    <property type="entry name" value="Glutamine--fructose-6-phosphate aminotransferase [isomerizing]"/>
    <property type="match status" value="1"/>
</dbReference>
<comment type="subcellular location">
    <subcellularLocation>
        <location evidence="2 10">Cytoplasm</location>
    </subcellularLocation>
</comment>
<dbReference type="HOGENOM" id="CLU_012520_5_2_6"/>
<evidence type="ECO:0000256" key="8">
    <source>
        <dbReference type="ARBA" id="ARBA00022737"/>
    </source>
</evidence>
<dbReference type="InterPro" id="IPR035466">
    <property type="entry name" value="GlmS/AgaS_SIS"/>
</dbReference>
<dbReference type="PANTHER" id="PTHR10937">
    <property type="entry name" value="GLUCOSAMINE--FRUCTOSE-6-PHOSPHATE AMINOTRANSFERASE, ISOMERIZING"/>
    <property type="match status" value="1"/>
</dbReference>
<feature type="domain" description="SIS" evidence="12">
    <location>
        <begin position="288"/>
        <end position="428"/>
    </location>
</feature>
<evidence type="ECO:0000256" key="4">
    <source>
        <dbReference type="ARBA" id="ARBA00016090"/>
    </source>
</evidence>
<dbReference type="AlphaFoldDB" id="A0A0C1S9M5"/>